<name>A0A078B6I4_STYLE</name>
<protein>
    <submittedName>
        <fullName evidence="2">Uncharacterized protein</fullName>
    </submittedName>
</protein>
<proteinExistence type="predicted"/>
<gene>
    <name evidence="2" type="primary">Contig7276.g7781</name>
    <name evidence="2" type="ORF">STYLEM_19281</name>
</gene>
<feature type="coiled-coil region" evidence="1">
    <location>
        <begin position="18"/>
        <end position="59"/>
    </location>
</feature>
<dbReference type="InParanoid" id="A0A078B6I4"/>
<dbReference type="AlphaFoldDB" id="A0A078B6I4"/>
<dbReference type="Proteomes" id="UP000039865">
    <property type="component" value="Unassembled WGS sequence"/>
</dbReference>
<accession>A0A078B6I4</accession>
<dbReference type="EMBL" id="CCKQ01018201">
    <property type="protein sequence ID" value="CDW90140.1"/>
    <property type="molecule type" value="Genomic_DNA"/>
</dbReference>
<evidence type="ECO:0000313" key="2">
    <source>
        <dbReference type="EMBL" id="CDW90140.1"/>
    </source>
</evidence>
<evidence type="ECO:0000256" key="1">
    <source>
        <dbReference type="SAM" id="Coils"/>
    </source>
</evidence>
<reference evidence="2 3" key="1">
    <citation type="submission" date="2014-06" db="EMBL/GenBank/DDBJ databases">
        <authorList>
            <person name="Swart Estienne"/>
        </authorList>
    </citation>
    <scope>NUCLEOTIDE SEQUENCE [LARGE SCALE GENOMIC DNA]</scope>
    <source>
        <strain evidence="2 3">130c</strain>
    </source>
</reference>
<keyword evidence="1" id="KW-0175">Coiled coil</keyword>
<organism evidence="2 3">
    <name type="scientific">Stylonychia lemnae</name>
    <name type="common">Ciliate</name>
    <dbReference type="NCBI Taxonomy" id="5949"/>
    <lineage>
        <taxon>Eukaryota</taxon>
        <taxon>Sar</taxon>
        <taxon>Alveolata</taxon>
        <taxon>Ciliophora</taxon>
        <taxon>Intramacronucleata</taxon>
        <taxon>Spirotrichea</taxon>
        <taxon>Stichotrichia</taxon>
        <taxon>Sporadotrichida</taxon>
        <taxon>Oxytrichidae</taxon>
        <taxon>Stylonychinae</taxon>
        <taxon>Stylonychia</taxon>
    </lineage>
</organism>
<evidence type="ECO:0000313" key="3">
    <source>
        <dbReference type="Proteomes" id="UP000039865"/>
    </source>
</evidence>
<sequence>MHRRGNLNQFIDERRSLSRKKDEEIFDLNKRIQELEKENKKHKDLLEKLEQKITIDNKQTKELSPIRRDDIMGSVVSQNFLEDEEINKILSQKSRLPSSSENNLILVDFADEPKNLQIAKESRKFHKIKKNWKMIRKG</sequence>
<keyword evidence="3" id="KW-1185">Reference proteome</keyword>